<dbReference type="VEuPathDB" id="GiardiaDB:GMRT_10177"/>
<keyword evidence="2" id="KW-0863">Zinc-finger</keyword>
<proteinExistence type="predicted"/>
<feature type="repeat" description="ANK" evidence="1">
    <location>
        <begin position="835"/>
        <end position="858"/>
    </location>
</feature>
<keyword evidence="6" id="KW-1185">Reference proteome</keyword>
<evidence type="ECO:0000313" key="6">
    <source>
        <dbReference type="Proteomes" id="UP000315496"/>
    </source>
</evidence>
<keyword evidence="3" id="KW-0175">Coiled coil</keyword>
<feature type="repeat" description="ANK" evidence="1">
    <location>
        <begin position="93"/>
        <end position="114"/>
    </location>
</feature>
<dbReference type="InterPro" id="IPR036770">
    <property type="entry name" value="Ankyrin_rpt-contain_sf"/>
</dbReference>
<keyword evidence="2" id="KW-0862">Zinc</keyword>
<organism evidence="5 6">
    <name type="scientific">Giardia muris</name>
    <dbReference type="NCBI Taxonomy" id="5742"/>
    <lineage>
        <taxon>Eukaryota</taxon>
        <taxon>Metamonada</taxon>
        <taxon>Diplomonadida</taxon>
        <taxon>Hexamitidae</taxon>
        <taxon>Giardiinae</taxon>
        <taxon>Giardia</taxon>
    </lineage>
</organism>
<gene>
    <name evidence="5" type="ORF">GMRT_10177</name>
</gene>
<dbReference type="PROSITE" id="PS50088">
    <property type="entry name" value="ANK_REPEAT"/>
    <property type="match status" value="5"/>
</dbReference>
<feature type="domain" description="RING-type" evidence="4">
    <location>
        <begin position="1057"/>
        <end position="1096"/>
    </location>
</feature>
<feature type="coiled-coil region" evidence="3">
    <location>
        <begin position="980"/>
        <end position="1038"/>
    </location>
</feature>
<dbReference type="InterPro" id="IPR001841">
    <property type="entry name" value="Znf_RING"/>
</dbReference>
<reference evidence="5 6" key="1">
    <citation type="submission" date="2019-05" db="EMBL/GenBank/DDBJ databases">
        <title>The compact genome of Giardia muris reveals important steps in the evolution of intestinal protozoan parasites.</title>
        <authorList>
            <person name="Xu F."/>
            <person name="Jimenez-Gonzalez A."/>
            <person name="Einarsson E."/>
            <person name="Astvaldsson A."/>
            <person name="Peirasmaki D."/>
            <person name="Eckmann L."/>
            <person name="Andersson J.O."/>
            <person name="Svard S.G."/>
            <person name="Jerlstrom-Hultqvist J."/>
        </authorList>
    </citation>
    <scope>NUCLEOTIDE SEQUENCE [LARGE SCALE GENOMIC DNA]</scope>
    <source>
        <strain evidence="5 6">Roberts-Thomson</strain>
    </source>
</reference>
<evidence type="ECO:0000313" key="5">
    <source>
        <dbReference type="EMBL" id="TNJ26754.1"/>
    </source>
</evidence>
<evidence type="ECO:0000256" key="1">
    <source>
        <dbReference type="PROSITE-ProRule" id="PRU00023"/>
    </source>
</evidence>
<evidence type="ECO:0000259" key="4">
    <source>
        <dbReference type="PROSITE" id="PS50089"/>
    </source>
</evidence>
<dbReference type="PANTHER" id="PTHR24120:SF4">
    <property type="entry name" value="GH07239P"/>
    <property type="match status" value="1"/>
</dbReference>
<feature type="repeat" description="ANK" evidence="1">
    <location>
        <begin position="638"/>
        <end position="660"/>
    </location>
</feature>
<sequence length="1123" mass="124751">MGFKELIDAATNGDLDIVTVNLVHAGQRDPIGWTALMYAARNGHAQCVTCLVNREKGMQNEEGATALMIAAQFGNGDCVKILLSHELDIKDLSGFTPLMYAVQGGSEECVELLLCQAGQHSSGLVEDLRYYFPGTTALMLAASRGKTKLVRLLKNYEIGLRDSNGHSAYWHATYNAISANRELLSNGHPHICRLLNDENDHSAPLARKTPPSIRPTALMTAALKGDLQACREVMGQARGQDENGMTAMMFASEFGYVEIVTLLRDKEAKIKNKGGATARMLAARHGHEEIVHLLDDSEKDMRDVGDWSACDYALVGNQLTLARQLMAEYDYNRGSRVTFLMVAARMGNIQVLSEFRENWKNKRDANGMTALMYAAEGGSVACARELIDETGTATKRDECTSLMIAARNGSTEIVELLMTREKGKQDSKHRTALMYAAQAGSVGCVRLLSGEEKGSADDDGYTALMHAVIADQVDCALILKDEYNYRNRAGRNVFDIGIAERRFDVIKALYAAIGGKNWYEVAYEMGDYDYIRQILINDVPEANDSYTLLMLSLLTDNDFLFRKYVGHVGELSAKTSDGRTALVLAAMHNKIQFMTPLTLECNLHDKNRKTALMYAAERGNAECMAYIKEAEILREDVNGKTALMYAAENGHAKCVRELLNVAGRGLKRRLDDADVGATALMIAAKNGHVDCVKVLIEKELGLKDKAGATAAMYAARNGHVGCVILLSEELHYALEDEWNGYPRGASCLMIAAKRGDRDMVGVLLPKEHDMRDYLGNAADHYAKMHKEVYDLIRNYTKDEDDEFVTFPTLLIYYASIGDVQNVRANIGDSGRVTSDGKTALMYAAAKGHVPVVRILAEKECGKQDKAGWTALMYAAKYAHPGCVRQLLREADLRTLAGETALDIIESLDGDTEDIAKQVQCQKLLSDHTSSELPYAANVALCSQLEINAGLAAQYRRVQQEFLRESKLLANDLTAEQKGVLKELIEKRDECDDNLQRLSHINAQETGRLNDLKRSHKEYEGLSNEKKKEKTRLEEVSNDIHTREKSMNLTYYKDALQCLSCRDACRRVIYPCNHLCYCYNCHRMSAERENEYRCPICIDVCQENAVFRIFDPHELTAAPHGGGK</sequence>
<evidence type="ECO:0000256" key="2">
    <source>
        <dbReference type="PROSITE-ProRule" id="PRU00175"/>
    </source>
</evidence>
<dbReference type="Proteomes" id="UP000315496">
    <property type="component" value="Chromosome 4"/>
</dbReference>
<dbReference type="Pfam" id="PF12796">
    <property type="entry name" value="Ank_2"/>
    <property type="match status" value="6"/>
</dbReference>
<dbReference type="InterPro" id="IPR002110">
    <property type="entry name" value="Ankyrin_rpt"/>
</dbReference>
<name>A0A4Z1SM49_GIAMU</name>
<comment type="caution">
    <text evidence="5">The sequence shown here is derived from an EMBL/GenBank/DDBJ whole genome shotgun (WGS) entry which is preliminary data.</text>
</comment>
<keyword evidence="1" id="KW-0040">ANK repeat</keyword>
<protein>
    <submittedName>
        <fullName evidence="5">Ankyrin repeat protein 1</fullName>
    </submittedName>
</protein>
<dbReference type="OrthoDB" id="194358at2759"/>
<dbReference type="PROSITE" id="PS50297">
    <property type="entry name" value="ANK_REP_REGION"/>
    <property type="match status" value="5"/>
</dbReference>
<accession>A0A4Z1SM49</accession>
<dbReference type="GO" id="GO:0008270">
    <property type="term" value="F:zinc ion binding"/>
    <property type="evidence" value="ECO:0007669"/>
    <property type="project" value="UniProtKB-KW"/>
</dbReference>
<dbReference type="AlphaFoldDB" id="A0A4Z1SM49"/>
<feature type="repeat" description="ANK" evidence="1">
    <location>
        <begin position="62"/>
        <end position="94"/>
    </location>
</feature>
<evidence type="ECO:0000256" key="3">
    <source>
        <dbReference type="SAM" id="Coils"/>
    </source>
</evidence>
<dbReference type="EMBL" id="VDLU01000004">
    <property type="protein sequence ID" value="TNJ26754.1"/>
    <property type="molecule type" value="Genomic_DNA"/>
</dbReference>
<dbReference type="PANTHER" id="PTHR24120">
    <property type="entry name" value="GH07239P"/>
    <property type="match status" value="1"/>
</dbReference>
<keyword evidence="2" id="KW-0479">Metal-binding</keyword>
<dbReference type="Gene3D" id="1.25.40.20">
    <property type="entry name" value="Ankyrin repeat-containing domain"/>
    <property type="match status" value="8"/>
</dbReference>
<dbReference type="PROSITE" id="PS50089">
    <property type="entry name" value="ZF_RING_2"/>
    <property type="match status" value="1"/>
</dbReference>
<dbReference type="SUPFAM" id="SSF48403">
    <property type="entry name" value="Ankyrin repeat"/>
    <property type="match status" value="3"/>
</dbReference>
<dbReference type="Pfam" id="PF00023">
    <property type="entry name" value="Ank"/>
    <property type="match status" value="2"/>
</dbReference>
<feature type="repeat" description="ANK" evidence="1">
    <location>
        <begin position="675"/>
        <end position="698"/>
    </location>
</feature>
<dbReference type="SMART" id="SM00248">
    <property type="entry name" value="ANK"/>
    <property type="match status" value="21"/>
</dbReference>